<evidence type="ECO:0000256" key="4">
    <source>
        <dbReference type="ARBA" id="ARBA00022781"/>
    </source>
</evidence>
<evidence type="ECO:0000256" key="6">
    <source>
        <dbReference type="ARBA" id="ARBA00023065"/>
    </source>
</evidence>
<accession>A0A0D6E1W1</accession>
<evidence type="ECO:0000256" key="8">
    <source>
        <dbReference type="ARBA" id="ARBA00043980"/>
    </source>
</evidence>
<keyword evidence="9" id="KW-0633">Potassium transport</keyword>
<dbReference type="GO" id="GO:0015078">
    <property type="term" value="F:proton transmembrane transporter activity"/>
    <property type="evidence" value="ECO:0007669"/>
    <property type="project" value="UniProtKB-UniRule"/>
</dbReference>
<dbReference type="EMBL" id="LN810504">
    <property type="protein sequence ID" value="CEO91023.1"/>
    <property type="molecule type" value="Genomic_DNA"/>
</dbReference>
<comment type="function">
    <text evidence="9">Contributes to K(+)/H(+) antiport activity by supporting proton efflux to control proton extrusion and homeostasis in chloroplasts in a light-dependent manner to modulate photosynthesis. Prevents excessive induction of non-photochemical quenching (NPQ) under continuous-light conditions. Indirectly promotes efficient inorganic carbon uptake into chloroplasts.</text>
</comment>
<dbReference type="GeneID" id="24072802"/>
<reference evidence="10" key="1">
    <citation type="journal article" date="2015" name="BMC Genomics">
        <title>The chloroplast genomes of Bryopsis plumosa and Tydemania expeditionis (Bryopsidales, Chlorophyta): compact genomes and genes of bacterial origin.</title>
        <authorList>
            <person name="Leliaert F."/>
            <person name="Lopez-Bautista J.M."/>
        </authorList>
    </citation>
    <scope>NUCLEOTIDE SEQUENCE</scope>
    <source>
        <strain evidence="10">West4718</strain>
    </source>
</reference>
<organism evidence="10">
    <name type="scientific">Bryopsis plumosa</name>
    <name type="common">Green alga</name>
    <name type="synonym">Ulva plumosa</name>
    <dbReference type="NCBI Taxonomy" id="3130"/>
    <lineage>
        <taxon>Eukaryota</taxon>
        <taxon>Viridiplantae</taxon>
        <taxon>Chlorophyta</taxon>
        <taxon>core chlorophytes</taxon>
        <taxon>Ulvophyceae</taxon>
        <taxon>TCBD clade</taxon>
        <taxon>Bryopsidales</taxon>
        <taxon>Bryopsidineae</taxon>
        <taxon>Bryopsidaceae</taxon>
        <taxon>Bryopsis</taxon>
    </lineage>
</organism>
<dbReference type="GO" id="GO:0009706">
    <property type="term" value="C:chloroplast inner membrane"/>
    <property type="evidence" value="ECO:0007669"/>
    <property type="project" value="UniProtKB-SubCell"/>
</dbReference>
<keyword evidence="6 9" id="KW-0406">Ion transport</keyword>
<keyword evidence="3 9" id="KW-0812">Transmembrane</keyword>
<evidence type="ECO:0000256" key="5">
    <source>
        <dbReference type="ARBA" id="ARBA00022989"/>
    </source>
</evidence>
<dbReference type="HAMAP" id="MF_01308">
    <property type="entry name" value="CemA_PxcA"/>
    <property type="match status" value="1"/>
</dbReference>
<dbReference type="RefSeq" id="YP_009130493.1">
    <property type="nucleotide sequence ID" value="NC_026795.1"/>
</dbReference>
<comment type="similarity">
    <text evidence="8 9">Belongs to the CemA family.</text>
</comment>
<geneLocation type="chloroplast" evidence="10"/>
<proteinExistence type="inferred from homology"/>
<dbReference type="PANTHER" id="PTHR33650:SF2">
    <property type="entry name" value="CHLOROPLAST ENVELOPE MEMBRANE PROTEIN"/>
    <property type="match status" value="1"/>
</dbReference>
<keyword evidence="5 9" id="KW-1133">Transmembrane helix</keyword>
<dbReference type="GO" id="GO:0015297">
    <property type="term" value="F:antiporter activity"/>
    <property type="evidence" value="ECO:0007669"/>
    <property type="project" value="UniProtKB-KW"/>
</dbReference>
<name>A0A0D6E1W1_BRYPL</name>
<dbReference type="AlphaFoldDB" id="A0A0D6E1W1"/>
<dbReference type="GO" id="GO:0006813">
    <property type="term" value="P:potassium ion transport"/>
    <property type="evidence" value="ECO:0007669"/>
    <property type="project" value="UniProtKB-UniRule"/>
</dbReference>
<keyword evidence="4 9" id="KW-0375">Hydrogen ion transport</keyword>
<sequence length="307" mass="36544">MKKQKLPKNFSSRAFEKIGLIPRSIIRTFNRFLKQLFETNKEKGVAPSFVLYEFQISRYQTIASLKCFINLIFFPYLFHFLVQKTIIYPIFEYEWNQIPIRMTMNSLEQEKIYHQLNNFDEQFFFDELLKFHSNLENSSKKNSPKKQSSENFNPIAKNHFRTSENYKTFLVKLAEKRNQDWLFLGSNIISDCLTFFVFLKLLFLSTPQLIILKSFLIESIYGLNDTTKSFFLILGTDLLVGFHSSKGWELFMENFLSHFGFSADKDFIFLFVSTFPVILDTIFKYWIFRYLNKISPSTVATYQNMLE</sequence>
<evidence type="ECO:0000256" key="7">
    <source>
        <dbReference type="ARBA" id="ARBA00023136"/>
    </source>
</evidence>
<comment type="catalytic activity">
    <reaction evidence="9">
        <text>K(+)(in) + H(+)(out) = K(+)(out) + H(+)(in)</text>
        <dbReference type="Rhea" id="RHEA:29467"/>
        <dbReference type="ChEBI" id="CHEBI:15378"/>
        <dbReference type="ChEBI" id="CHEBI:29103"/>
    </reaction>
</comment>
<protein>
    <recommendedName>
        <fullName evidence="9">Potassium/proton antiporter CemA</fullName>
    </recommendedName>
    <alternativeName>
        <fullName evidence="9">Chloroplast envelope membrane protein A</fullName>
        <shortName evidence="9">CemA</shortName>
    </alternativeName>
</protein>
<evidence type="ECO:0000256" key="2">
    <source>
        <dbReference type="ARBA" id="ARBA00022448"/>
    </source>
</evidence>
<evidence type="ECO:0000313" key="10">
    <source>
        <dbReference type="EMBL" id="CEO91023.1"/>
    </source>
</evidence>
<keyword evidence="9" id="KW-0630">Potassium</keyword>
<keyword evidence="10" id="KW-0150">Chloroplast</keyword>
<keyword evidence="7 9" id="KW-0472">Membrane</keyword>
<dbReference type="PANTHER" id="PTHR33650">
    <property type="entry name" value="CHLOROPLAST ENVELOPE MEMBRANE PROTEIN-RELATED"/>
    <property type="match status" value="1"/>
</dbReference>
<evidence type="ECO:0000256" key="9">
    <source>
        <dbReference type="HAMAP-Rule" id="MF_01308"/>
    </source>
</evidence>
<keyword evidence="10" id="KW-0934">Plastid</keyword>
<keyword evidence="9" id="KW-0050">Antiport</keyword>
<comment type="subcellular location">
    <subcellularLocation>
        <location evidence="1">Membrane</location>
        <topology evidence="1">Multi-pass membrane protein</topology>
    </subcellularLocation>
    <subcellularLocation>
        <location evidence="9">Plastid</location>
        <location evidence="9">Chloroplast inner membrane</location>
        <topology evidence="9">Multi-pass membrane protein</topology>
    </subcellularLocation>
</comment>
<dbReference type="Pfam" id="PF03040">
    <property type="entry name" value="CemA"/>
    <property type="match status" value="1"/>
</dbReference>
<gene>
    <name evidence="9 10" type="primary">cemA</name>
</gene>
<keyword evidence="9" id="KW-1001">Plastid inner membrane</keyword>
<evidence type="ECO:0000256" key="1">
    <source>
        <dbReference type="ARBA" id="ARBA00004141"/>
    </source>
</evidence>
<evidence type="ECO:0000256" key="3">
    <source>
        <dbReference type="ARBA" id="ARBA00022692"/>
    </source>
</evidence>
<keyword evidence="2 9" id="KW-0813">Transport</keyword>
<dbReference type="InterPro" id="IPR004282">
    <property type="entry name" value="CemA"/>
</dbReference>
<comment type="caution">
    <text evidence="9">Lacks conserved residue(s) required for the propagation of feature annotation.</text>
</comment>
<feature type="transmembrane region" description="Helical" evidence="9">
    <location>
        <begin position="267"/>
        <end position="287"/>
    </location>
</feature>